<dbReference type="SUPFAM" id="SSF102031">
    <property type="entry name" value="AXH domain"/>
    <property type="match status" value="1"/>
</dbReference>
<evidence type="ECO:0000256" key="4">
    <source>
        <dbReference type="ARBA" id="ARBA00023125"/>
    </source>
</evidence>
<reference evidence="10" key="1">
    <citation type="submission" date="2016-06" db="UniProtKB">
        <authorList>
            <consortium name="WormBaseParasite"/>
        </authorList>
    </citation>
    <scope>IDENTIFICATION</scope>
</reference>
<dbReference type="EMBL" id="UZAM01016917">
    <property type="protein sequence ID" value="VDP45210.1"/>
    <property type="molecule type" value="Genomic_DNA"/>
</dbReference>
<dbReference type="GO" id="GO:0006355">
    <property type="term" value="P:regulation of DNA-templated transcription"/>
    <property type="evidence" value="ECO:0007669"/>
    <property type="project" value="InterPro"/>
</dbReference>
<gene>
    <name evidence="8" type="ORF">SBAD_LOCUS12073</name>
</gene>
<dbReference type="PANTHER" id="PTHR13392:SF13">
    <property type="entry name" value="AXH DOMAIN-CONTAINING PROTEIN"/>
    <property type="match status" value="1"/>
</dbReference>
<reference evidence="8 9" key="2">
    <citation type="submission" date="2018-11" db="EMBL/GenBank/DDBJ databases">
        <authorList>
            <consortium name="Pathogen Informatics"/>
        </authorList>
    </citation>
    <scope>NUCLEOTIDE SEQUENCE [LARGE SCALE GENOMIC DNA]</scope>
</reference>
<proteinExistence type="predicted"/>
<dbReference type="GO" id="GO:0003677">
    <property type="term" value="F:DNA binding"/>
    <property type="evidence" value="ECO:0007669"/>
    <property type="project" value="UniProtKB-KW"/>
</dbReference>
<evidence type="ECO:0000313" key="8">
    <source>
        <dbReference type="EMBL" id="VDP45210.1"/>
    </source>
</evidence>
<dbReference type="InterPro" id="IPR043404">
    <property type="entry name" value="ATAXIN1-like"/>
</dbReference>
<dbReference type="PANTHER" id="PTHR13392">
    <property type="entry name" value="ATAXIN 1"/>
    <property type="match status" value="1"/>
</dbReference>
<evidence type="ECO:0000256" key="3">
    <source>
        <dbReference type="ARBA" id="ARBA00023015"/>
    </source>
</evidence>
<dbReference type="Pfam" id="PF08517">
    <property type="entry name" value="AXH"/>
    <property type="match status" value="1"/>
</dbReference>
<sequence length="121" mass="13230">MARILQPYSTALLEVGVERPFFVLKRGWSSYSPQQTKSVYGLSCRRLQVGDVCIYVTKGEQQRSKRSSTVSTVEADAAALKEGVTGGGDRQKQLQHSALHHTVAKQPVGDISLGFEPGTEH</sequence>
<comment type="subcellular location">
    <subcellularLocation>
        <location evidence="1">Nucleus</location>
    </subcellularLocation>
</comment>
<evidence type="ECO:0000256" key="1">
    <source>
        <dbReference type="ARBA" id="ARBA00004123"/>
    </source>
</evidence>
<evidence type="ECO:0000313" key="10">
    <source>
        <dbReference type="WBParaSite" id="SBAD_0001247701-mRNA-1"/>
    </source>
</evidence>
<dbReference type="GO" id="GO:0005634">
    <property type="term" value="C:nucleus"/>
    <property type="evidence" value="ECO:0007669"/>
    <property type="project" value="UniProtKB-SubCell"/>
</dbReference>
<keyword evidence="3" id="KW-0805">Transcription regulation</keyword>
<dbReference type="Proteomes" id="UP000270296">
    <property type="component" value="Unassembled WGS sequence"/>
</dbReference>
<dbReference type="InterPro" id="IPR003652">
    <property type="entry name" value="Ataxin_AXH_dom"/>
</dbReference>
<keyword evidence="2" id="KW-0678">Repressor</keyword>
<evidence type="ECO:0000256" key="6">
    <source>
        <dbReference type="ARBA" id="ARBA00023242"/>
    </source>
</evidence>
<keyword evidence="9" id="KW-1185">Reference proteome</keyword>
<dbReference type="OrthoDB" id="10000452at2759"/>
<keyword evidence="4" id="KW-0238">DNA-binding</keyword>
<evidence type="ECO:0000256" key="2">
    <source>
        <dbReference type="ARBA" id="ARBA00022491"/>
    </source>
</evidence>
<evidence type="ECO:0000313" key="9">
    <source>
        <dbReference type="Proteomes" id="UP000270296"/>
    </source>
</evidence>
<organism evidence="10">
    <name type="scientific">Soboliphyme baturini</name>
    <dbReference type="NCBI Taxonomy" id="241478"/>
    <lineage>
        <taxon>Eukaryota</taxon>
        <taxon>Metazoa</taxon>
        <taxon>Ecdysozoa</taxon>
        <taxon>Nematoda</taxon>
        <taxon>Enoplea</taxon>
        <taxon>Dorylaimia</taxon>
        <taxon>Dioctophymatida</taxon>
        <taxon>Dioctophymatoidea</taxon>
        <taxon>Soboliphymatidae</taxon>
        <taxon>Soboliphyme</taxon>
    </lineage>
</organism>
<dbReference type="AlphaFoldDB" id="A0A183J875"/>
<name>A0A183J875_9BILA</name>
<keyword evidence="6" id="KW-0539">Nucleus</keyword>
<dbReference type="GO" id="GO:0003723">
    <property type="term" value="F:RNA binding"/>
    <property type="evidence" value="ECO:0007669"/>
    <property type="project" value="InterPro"/>
</dbReference>
<dbReference type="WBParaSite" id="SBAD_0001247701-mRNA-1">
    <property type="protein sequence ID" value="SBAD_0001247701-mRNA-1"/>
    <property type="gene ID" value="SBAD_0001247701"/>
</dbReference>
<dbReference type="InterPro" id="IPR036096">
    <property type="entry name" value="Ataxin_AXH_dom_sf"/>
</dbReference>
<dbReference type="PROSITE" id="PS51148">
    <property type="entry name" value="AXH"/>
    <property type="match status" value="1"/>
</dbReference>
<feature type="domain" description="AXH" evidence="7">
    <location>
        <begin position="1"/>
        <end position="64"/>
    </location>
</feature>
<protein>
    <submittedName>
        <fullName evidence="10">AXH domain-containing protein</fullName>
    </submittedName>
</protein>
<accession>A0A183J875</accession>
<evidence type="ECO:0000256" key="5">
    <source>
        <dbReference type="ARBA" id="ARBA00023163"/>
    </source>
</evidence>
<evidence type="ECO:0000259" key="7">
    <source>
        <dbReference type="PROSITE" id="PS51148"/>
    </source>
</evidence>
<keyword evidence="5" id="KW-0804">Transcription</keyword>